<sequence>MDLSNINIFNIDTEVLESLQLLLFDANAEKVDSNHNDPNFDTESTKGQRNDLKDRQKVIGEPVSDLEKLNQKRSLKGLEKLSETEFERFVEEQSIDSISGSDTSDSEFEAETGHQIPRMDGILERLDEFSIDNSGDQENSVSHLNTRSPFIFFKSKYNDDEKCFGVYKEMFSSSGIKDPIKALHTFNEEPCKSGKSAILMIGGGHFAGAIISHTPKDISKNLNIKESKREQAVNIIESKSFHRYTTRRKQGGSQNANDNAKGKANSAGSSIRRYNEQALIQEVRECLNSWASELRECQFVFIRASGASNKKTLVGYEHGILKSNDERIRNIPFTTRRPTKSEIKKAWAKLSYMDSYDIPKSDEKKKMIEEKRKEALINSQIEKKKESDYLPSVDEQHSQTLVNFLKKSKAPLLMNYLHSHKLSANFALQPAEKYAHYPSLLHYASAHGLGHMVQTLLVNLNADPTIKNKFGKTPFEVGNYNSRKAFQISRHILGEESYDWDLAKVGPPKPKEEFEAIEKQEKEKEENEKRRKIEEELAKKTELELKKPTYSSGGRLNNADASPLISNTSGLTEDQKRAIMREQRARAAEARLKKMSGK</sequence>
<dbReference type="eggNOG" id="KOG2505">
    <property type="taxonomic scope" value="Eukaryota"/>
</dbReference>
<feature type="region of interest" description="Disordered" evidence="11">
    <location>
        <begin position="518"/>
        <end position="598"/>
    </location>
</feature>
<feature type="compositionally biased region" description="Basic and acidic residues" evidence="11">
    <location>
        <begin position="518"/>
        <end position="547"/>
    </location>
</feature>
<accession>G8YFK0</accession>
<dbReference type="GO" id="GO:0036503">
    <property type="term" value="P:ERAD pathway"/>
    <property type="evidence" value="ECO:0007669"/>
    <property type="project" value="TreeGrafter"/>
</dbReference>
<dbReference type="SUPFAM" id="SSF48403">
    <property type="entry name" value="Ankyrin repeat"/>
    <property type="match status" value="1"/>
</dbReference>
<dbReference type="InterPro" id="IPR041175">
    <property type="entry name" value="VLRF1/Vms1"/>
</dbReference>
<dbReference type="HOGENOM" id="CLU_014293_1_1_1"/>
<dbReference type="InParanoid" id="G8YFK0"/>
<dbReference type="InterPro" id="IPR047139">
    <property type="entry name" value="ANKZ1/VMS1"/>
</dbReference>
<evidence type="ECO:0000256" key="5">
    <source>
        <dbReference type="ARBA" id="ARBA00022737"/>
    </source>
</evidence>
<organism evidence="13 14">
    <name type="scientific">Pichia sorbitophila (strain ATCC MYA-4447 / BCRC 22081 / CBS 7064 / NBRC 10061 / NRRL Y-12695)</name>
    <name type="common">Hybrid yeast</name>
    <dbReference type="NCBI Taxonomy" id="559304"/>
    <lineage>
        <taxon>Eukaryota</taxon>
        <taxon>Fungi</taxon>
        <taxon>Dikarya</taxon>
        <taxon>Ascomycota</taxon>
        <taxon>Saccharomycotina</taxon>
        <taxon>Pichiomycetes</taxon>
        <taxon>Debaryomycetaceae</taxon>
        <taxon>Millerozyma</taxon>
    </lineage>
</organism>
<dbReference type="PANTHER" id="PTHR16036:SF2">
    <property type="entry name" value="TRNA ENDONUCLEASE ANKZF1"/>
    <property type="match status" value="1"/>
</dbReference>
<dbReference type="GO" id="GO:0004519">
    <property type="term" value="F:endonuclease activity"/>
    <property type="evidence" value="ECO:0007669"/>
    <property type="project" value="UniProtKB-KW"/>
</dbReference>
<keyword evidence="4 10" id="KW-0540">Nuclease</keyword>
<evidence type="ECO:0000256" key="11">
    <source>
        <dbReference type="SAM" id="MobiDB-lite"/>
    </source>
</evidence>
<dbReference type="Gene3D" id="1.25.40.20">
    <property type="entry name" value="Ankyrin repeat-containing domain"/>
    <property type="match status" value="1"/>
</dbReference>
<dbReference type="AlphaFoldDB" id="G8YFK0"/>
<proteinExistence type="inferred from homology"/>
<feature type="region of interest" description="Disordered" evidence="11">
    <location>
        <begin position="32"/>
        <end position="61"/>
    </location>
</feature>
<keyword evidence="5" id="KW-0677">Repeat</keyword>
<feature type="region of interest" description="Disordered" evidence="11">
    <location>
        <begin position="244"/>
        <end position="269"/>
    </location>
</feature>
<dbReference type="InterPro" id="IPR036770">
    <property type="entry name" value="Ankyrin_rpt-contain_sf"/>
</dbReference>
<keyword evidence="9" id="KW-0175">Coiled coil</keyword>
<name>G8YFK0_PICSO</name>
<evidence type="ECO:0000256" key="7">
    <source>
        <dbReference type="ARBA" id="ARBA00022801"/>
    </source>
</evidence>
<evidence type="ECO:0000256" key="8">
    <source>
        <dbReference type="ARBA" id="ARBA00023043"/>
    </source>
</evidence>
<reference evidence="13 14" key="1">
    <citation type="journal article" date="2012" name="G3 (Bethesda)">
        <title>Pichia sorbitophila, an interspecies yeast hybrid reveals early steps of genome resolution following polyploidization.</title>
        <authorList>
            <person name="Leh Louis V."/>
            <person name="Despons L."/>
            <person name="Friedrich A."/>
            <person name="Martin T."/>
            <person name="Durrens P."/>
            <person name="Casaregola S."/>
            <person name="Neuveglise C."/>
            <person name="Fairhead C."/>
            <person name="Marck C."/>
            <person name="Cruz J.A."/>
            <person name="Straub M.L."/>
            <person name="Kugler V."/>
            <person name="Sacerdot C."/>
            <person name="Uzunov Z."/>
            <person name="Thierry A."/>
            <person name="Weiss S."/>
            <person name="Bleykasten C."/>
            <person name="De Montigny J."/>
            <person name="Jacques N."/>
            <person name="Jung P."/>
            <person name="Lemaire M."/>
            <person name="Mallet S."/>
            <person name="Morel G."/>
            <person name="Richard G.F."/>
            <person name="Sarkar A."/>
            <person name="Savel G."/>
            <person name="Schacherer J."/>
            <person name="Seret M.L."/>
            <person name="Talla E."/>
            <person name="Samson G."/>
            <person name="Jubin C."/>
            <person name="Poulain J."/>
            <person name="Vacherie B."/>
            <person name="Barbe V."/>
            <person name="Pelletier E."/>
            <person name="Sherman D.J."/>
            <person name="Westhof E."/>
            <person name="Weissenbach J."/>
            <person name="Baret P.V."/>
            <person name="Wincker P."/>
            <person name="Gaillardin C."/>
            <person name="Dujon B."/>
            <person name="Souciet J.L."/>
        </authorList>
    </citation>
    <scope>NUCLEOTIDE SEQUENCE [LARGE SCALE GENOMIC DNA]</scope>
    <source>
        <strain evidence="14">ATCC MYA-4447 / BCRC 22081 / CBS 7064 / NBRC 10061 / NRRL Y-12695</strain>
    </source>
</reference>
<feature type="active site" evidence="10">
    <location>
        <position position="254"/>
    </location>
</feature>
<dbReference type="GO" id="GO:0016787">
    <property type="term" value="F:hydrolase activity"/>
    <property type="evidence" value="ECO:0007669"/>
    <property type="project" value="UniProtKB-KW"/>
</dbReference>
<evidence type="ECO:0000256" key="1">
    <source>
        <dbReference type="ARBA" id="ARBA00004496"/>
    </source>
</evidence>
<dbReference type="OMA" id="ERWTCNT"/>
<evidence type="ECO:0000259" key="12">
    <source>
        <dbReference type="PROSITE" id="PS52044"/>
    </source>
</evidence>
<comment type="domain">
    <text evidence="10">The VLRF1 domain mediates binding to the 60S ribosomal subunit.</text>
</comment>
<feature type="compositionally biased region" description="Basic and acidic residues" evidence="11">
    <location>
        <begin position="43"/>
        <end position="58"/>
    </location>
</feature>
<keyword evidence="14" id="KW-1185">Reference proteome</keyword>
<evidence type="ECO:0000313" key="14">
    <source>
        <dbReference type="Proteomes" id="UP000005222"/>
    </source>
</evidence>
<evidence type="ECO:0000256" key="4">
    <source>
        <dbReference type="ARBA" id="ARBA00022722"/>
    </source>
</evidence>
<gene>
    <name evidence="13" type="primary">Piso0_002633</name>
    <name evidence="13" type="ORF">GNLVRS01_PISO0I14440g</name>
</gene>
<dbReference type="STRING" id="559304.G8YFK0"/>
<dbReference type="OrthoDB" id="429841at2759"/>
<feature type="domain" description="VLRF1" evidence="12">
    <location>
        <begin position="192"/>
        <end position="353"/>
    </location>
</feature>
<evidence type="ECO:0000313" key="13">
    <source>
        <dbReference type="EMBL" id="CCE81949.1"/>
    </source>
</evidence>
<keyword evidence="8" id="KW-0040">ANK repeat</keyword>
<feature type="region of interest" description="Disordered" evidence="11">
    <location>
        <begin position="92"/>
        <end position="111"/>
    </location>
</feature>
<dbReference type="EMBL" id="FO082051">
    <property type="protein sequence ID" value="CCE81949.1"/>
    <property type="molecule type" value="Genomic_DNA"/>
</dbReference>
<evidence type="ECO:0000256" key="9">
    <source>
        <dbReference type="ARBA" id="ARBA00023054"/>
    </source>
</evidence>
<dbReference type="GO" id="GO:0005737">
    <property type="term" value="C:cytoplasm"/>
    <property type="evidence" value="ECO:0007669"/>
    <property type="project" value="UniProtKB-SubCell"/>
</dbReference>
<dbReference type="PROSITE" id="PS52044">
    <property type="entry name" value="VLRF1"/>
    <property type="match status" value="1"/>
</dbReference>
<evidence type="ECO:0000256" key="3">
    <source>
        <dbReference type="ARBA" id="ARBA00022490"/>
    </source>
</evidence>
<dbReference type="Proteomes" id="UP000005222">
    <property type="component" value="Chromosome I"/>
</dbReference>
<evidence type="ECO:0000256" key="10">
    <source>
        <dbReference type="PROSITE-ProRule" id="PRU01389"/>
    </source>
</evidence>
<comment type="similarity">
    <text evidence="2 10">Belongs to the ANKZF1/VMS1 family.</text>
</comment>
<keyword evidence="7 10" id="KW-0378">Hydrolase</keyword>
<evidence type="ECO:0000256" key="2">
    <source>
        <dbReference type="ARBA" id="ARBA00009262"/>
    </source>
</evidence>
<dbReference type="Pfam" id="PF18826">
    <property type="entry name" value="bVLRF1"/>
    <property type="match status" value="1"/>
</dbReference>
<keyword evidence="6 10" id="KW-0255">Endonuclease</keyword>
<comment type="subcellular location">
    <subcellularLocation>
        <location evidence="1">Cytoplasm</location>
    </subcellularLocation>
</comment>
<dbReference type="PANTHER" id="PTHR16036">
    <property type="entry name" value="ANKYRIN REPEAT AND ZINC FINGER DOMAIN-CONTAINING PROTEIN 1"/>
    <property type="match status" value="1"/>
</dbReference>
<feature type="compositionally biased region" description="Basic and acidic residues" evidence="11">
    <location>
        <begin position="573"/>
        <end position="592"/>
    </location>
</feature>
<protein>
    <submittedName>
        <fullName evidence="13">Piso0_002633 protein</fullName>
    </submittedName>
</protein>
<dbReference type="FunCoup" id="G8YFK0">
    <property type="interactions" value="317"/>
</dbReference>
<keyword evidence="3 10" id="KW-0963">Cytoplasm</keyword>
<evidence type="ECO:0000256" key="6">
    <source>
        <dbReference type="ARBA" id="ARBA00022759"/>
    </source>
</evidence>